<dbReference type="InterPro" id="IPR012948">
    <property type="entry name" value="AARP2CN"/>
</dbReference>
<organism evidence="5 6">
    <name type="scientific">Cyclotella cryptica</name>
    <dbReference type="NCBI Taxonomy" id="29204"/>
    <lineage>
        <taxon>Eukaryota</taxon>
        <taxon>Sar</taxon>
        <taxon>Stramenopiles</taxon>
        <taxon>Ochrophyta</taxon>
        <taxon>Bacillariophyta</taxon>
        <taxon>Coscinodiscophyceae</taxon>
        <taxon>Thalassiosirophycidae</taxon>
        <taxon>Stephanodiscales</taxon>
        <taxon>Stephanodiscaceae</taxon>
        <taxon>Cyclotella</taxon>
    </lineage>
</organism>
<comment type="similarity">
    <text evidence="1">Belongs to the TRAFAC class translation factor GTPase superfamily. Bms1-like GTPase family. TSR1 subfamily.</text>
</comment>
<dbReference type="Pfam" id="PF08142">
    <property type="entry name" value="AARP2CN"/>
    <property type="match status" value="1"/>
</dbReference>
<evidence type="ECO:0000259" key="4">
    <source>
        <dbReference type="SMART" id="SM01362"/>
    </source>
</evidence>
<accession>A0ABD3P3P8</accession>
<dbReference type="Pfam" id="PF04950">
    <property type="entry name" value="RIBIOP_C"/>
    <property type="match status" value="1"/>
</dbReference>
<keyword evidence="6" id="KW-1185">Reference proteome</keyword>
<dbReference type="PANTHER" id="PTHR12858">
    <property type="entry name" value="RIBOSOME BIOGENESIS PROTEIN"/>
    <property type="match status" value="1"/>
</dbReference>
<dbReference type="PANTHER" id="PTHR12858:SF1">
    <property type="entry name" value="PRE-RRNA-PROCESSING PROTEIN TSR1 HOMOLOG"/>
    <property type="match status" value="1"/>
</dbReference>
<evidence type="ECO:0000313" key="5">
    <source>
        <dbReference type="EMBL" id="KAL3782016.1"/>
    </source>
</evidence>
<feature type="domain" description="Ribosome biogenesis protein BMS1/TSR1 C-terminal" evidence="4">
    <location>
        <begin position="677"/>
        <end position="1012"/>
    </location>
</feature>
<dbReference type="SMART" id="SM01362">
    <property type="entry name" value="DUF663"/>
    <property type="match status" value="1"/>
</dbReference>
<evidence type="ECO:0000256" key="2">
    <source>
        <dbReference type="SAM" id="MobiDB-lite"/>
    </source>
</evidence>
<dbReference type="InterPro" id="IPR007034">
    <property type="entry name" value="BMS1_TSR1_C"/>
</dbReference>
<evidence type="ECO:0008006" key="7">
    <source>
        <dbReference type="Google" id="ProtNLM"/>
    </source>
</evidence>
<evidence type="ECO:0000259" key="3">
    <source>
        <dbReference type="SMART" id="SM00785"/>
    </source>
</evidence>
<evidence type="ECO:0000313" key="6">
    <source>
        <dbReference type="Proteomes" id="UP001516023"/>
    </source>
</evidence>
<evidence type="ECO:0000256" key="1">
    <source>
        <dbReference type="ARBA" id="ARBA00038288"/>
    </source>
</evidence>
<gene>
    <name evidence="5" type="ORF">HJC23_003679</name>
</gene>
<reference evidence="5 6" key="1">
    <citation type="journal article" date="2020" name="G3 (Bethesda)">
        <title>Improved Reference Genome for Cyclotella cryptica CCMP332, a Model for Cell Wall Morphogenesis, Salinity Adaptation, and Lipid Production in Diatoms (Bacillariophyta).</title>
        <authorList>
            <person name="Roberts W.R."/>
            <person name="Downey K.M."/>
            <person name="Ruck E.C."/>
            <person name="Traller J.C."/>
            <person name="Alverson A.J."/>
        </authorList>
    </citation>
    <scope>NUCLEOTIDE SEQUENCE [LARGE SCALE GENOMIC DNA]</scope>
    <source>
        <strain evidence="5 6">CCMP332</strain>
    </source>
</reference>
<feature type="domain" description="AARP2CN" evidence="3">
    <location>
        <begin position="403"/>
        <end position="504"/>
    </location>
</feature>
<dbReference type="AlphaFoldDB" id="A0ABD3P3P8"/>
<dbReference type="EMBL" id="JABMIG020000299">
    <property type="protein sequence ID" value="KAL3782016.1"/>
    <property type="molecule type" value="Genomic_DNA"/>
</dbReference>
<feature type="compositionally biased region" description="Basic and acidic residues" evidence="2">
    <location>
        <begin position="53"/>
        <end position="62"/>
    </location>
</feature>
<dbReference type="Proteomes" id="UP001516023">
    <property type="component" value="Unassembled WGS sequence"/>
</dbReference>
<feature type="compositionally biased region" description="Basic residues" evidence="2">
    <location>
        <begin position="1"/>
        <end position="35"/>
    </location>
</feature>
<comment type="caution">
    <text evidence="5">The sequence shown here is derived from an EMBL/GenBank/DDBJ whole genome shotgun (WGS) entry which is preliminary data.</text>
</comment>
<dbReference type="SMART" id="SM00785">
    <property type="entry name" value="AARP2CN"/>
    <property type="match status" value="1"/>
</dbReference>
<protein>
    <recommendedName>
        <fullName evidence="7">Ribosome biogenesis protein BMS1/TSR1 C-terminal domain-containing protein</fullName>
    </recommendedName>
</protein>
<feature type="region of interest" description="Disordered" evidence="2">
    <location>
        <begin position="1"/>
        <end position="62"/>
    </location>
</feature>
<proteinExistence type="inferred from homology"/>
<dbReference type="InterPro" id="IPR039761">
    <property type="entry name" value="Bms1/Tsr1"/>
</dbReference>
<sequence length="1040" mass="113855">MPAAPHSHRSGKLKQQNKKNKRSTASKRSLNRRAGGKIQKGPGAGGAAVGSKAKADRINEARQRRELKKKELLASRRGVIVGGGEFTKVADVGARPRVVGIISLSEEEEGIEERVREILIESADRRLISSSHSGSGTNRSVTVHYSANKKSSPTSGNLTLLTNFSSFRSQYTQQEHSNHYTDQDASIQSALDLCRVCDMVLFVIDGRSVVNFNALDHLSNNDGAKGGCMSVAAASIKTSANTAHLDHVISERGDRILTAVKSQGLPTPVTLIVHGDGDESNTFGDVLIMDAENEDSLHDDGLEKEEDDLVMSVDLDRSMSHHTSRSGKSIQRTYLRRRAELKRYATRLACTEFGENNCKVMEVELSARCDDNAVIGSKKHAGSSSNTFVSSTTLATNKPHQTSVSALVRVLCTISASGPTWVSDAPRPYLITDGTANSSCTLSTAGENVDLAPPVVVYNTDNQELKLTGYIYGNAAPWNVNHLAHVPHLGTYAVKNIVLAGIGNESCPPIIAAERKNRAVKGNIEMKDASTDREMVVLAVSNPAERESLDMFASPDALEGEQNLIGFDDDEGGLDGEFENDGANCQSSEMNKFQPGSSRPAGWSDYQSAWLDAVDETDDAEDHGELAFALNKKKSDTTTVGGNDVLMDDLEVNAEDRRALLAQRKKDRQDDLEFPDEVAVEEEGAARDRYARYRSLKSFRKSHWDPKENLPETYGAVYHFASFKATQKDVMADMKDLNEVVSKRGFGHNCIGGSSIDTDTDERMDSEDEMEEAIARACVPSGAYVTITLEGVSPHAYSRVSPDTILTVVSLLPHENKISVLHAGLSQTSKCEADKEVPIKSKDVLTFRCGWKTWQGRPIFSQNNLNSDKHKFERFMPLDGAFFACTMFGPVTYTPCPVLVFREAAEFGEGVGKRRELLAHGSMIGADADRIVLKRIILTGYPTRVHKRHATVKYMFYNPEDVKWFQPAGLTTKHGLQGNILESVGDHGVMKCLFNAPIKQHDTVCLPLYKRVFPKFAPVDSYDGCDDGKSCVGTKHLSVL</sequence>
<name>A0ABD3P3P8_9STRA</name>